<accession>A0A2W2AGP2</accession>
<protein>
    <submittedName>
        <fullName evidence="1">Uncharacterized protein</fullName>
    </submittedName>
</protein>
<gene>
    <name evidence="1" type="ORF">DN068_12570</name>
</gene>
<dbReference type="AlphaFoldDB" id="A0A2W2AGP2"/>
<dbReference type="EMBL" id="QKTW01000017">
    <property type="protein sequence ID" value="PZF72692.1"/>
    <property type="molecule type" value="Genomic_DNA"/>
</dbReference>
<comment type="caution">
    <text evidence="1">The sequence shown here is derived from an EMBL/GenBank/DDBJ whole genome shotgun (WGS) entry which is preliminary data.</text>
</comment>
<organism evidence="1 2">
    <name type="scientific">Taibaiella soli</name>
    <dbReference type="NCBI Taxonomy" id="1649169"/>
    <lineage>
        <taxon>Bacteria</taxon>
        <taxon>Pseudomonadati</taxon>
        <taxon>Bacteroidota</taxon>
        <taxon>Chitinophagia</taxon>
        <taxon>Chitinophagales</taxon>
        <taxon>Chitinophagaceae</taxon>
        <taxon>Taibaiella</taxon>
    </lineage>
</organism>
<evidence type="ECO:0000313" key="2">
    <source>
        <dbReference type="Proteomes" id="UP000248745"/>
    </source>
</evidence>
<dbReference type="Proteomes" id="UP000248745">
    <property type="component" value="Unassembled WGS sequence"/>
</dbReference>
<proteinExistence type="predicted"/>
<reference evidence="1 2" key="1">
    <citation type="submission" date="2018-06" db="EMBL/GenBank/DDBJ databases">
        <title>Mucibacter soli gen. nov., sp. nov., a new member of the family Chitinophagaceae producing mucin.</title>
        <authorList>
            <person name="Kim M.-K."/>
            <person name="Park S."/>
            <person name="Kim T.-S."/>
            <person name="Joung Y."/>
            <person name="Han J.-H."/>
            <person name="Kim S.B."/>
        </authorList>
    </citation>
    <scope>NUCLEOTIDE SEQUENCE [LARGE SCALE GENOMIC DNA]</scope>
    <source>
        <strain evidence="1 2">R1-15</strain>
    </source>
</reference>
<dbReference type="OrthoDB" id="1036397at2"/>
<keyword evidence="2" id="KW-1185">Reference proteome</keyword>
<dbReference type="RefSeq" id="WP_110999283.1">
    <property type="nucleotide sequence ID" value="NZ_QKTW01000017.1"/>
</dbReference>
<sequence length="93" mass="10540">MLILILATTIRRDRQIQRLQPALNDLLGAGNWSIDLTDADKVLRVLSRKNTVPDITILLDRYNVSCTVMDIFDTVLGIEKPLLHHSAQNKSIF</sequence>
<evidence type="ECO:0000313" key="1">
    <source>
        <dbReference type="EMBL" id="PZF72692.1"/>
    </source>
</evidence>
<name>A0A2W2AGP2_9BACT</name>